<protein>
    <submittedName>
        <fullName evidence="2">Uncharacterized protein</fullName>
    </submittedName>
</protein>
<name>A0AAD9M7J6_9PEZI</name>
<comment type="caution">
    <text evidence="2">The sequence shown here is derived from an EMBL/GenBank/DDBJ whole genome shotgun (WGS) entry which is preliminary data.</text>
</comment>
<feature type="transmembrane region" description="Helical" evidence="1">
    <location>
        <begin position="58"/>
        <end position="79"/>
    </location>
</feature>
<keyword evidence="1" id="KW-0812">Transmembrane</keyword>
<feature type="transmembrane region" description="Helical" evidence="1">
    <location>
        <begin position="85"/>
        <end position="104"/>
    </location>
</feature>
<dbReference type="Proteomes" id="UP001232148">
    <property type="component" value="Unassembled WGS sequence"/>
</dbReference>
<evidence type="ECO:0000313" key="2">
    <source>
        <dbReference type="EMBL" id="KAK2031498.1"/>
    </source>
</evidence>
<accession>A0AAD9M7J6</accession>
<organism evidence="2 3">
    <name type="scientific">Colletotrichum zoysiae</name>
    <dbReference type="NCBI Taxonomy" id="1216348"/>
    <lineage>
        <taxon>Eukaryota</taxon>
        <taxon>Fungi</taxon>
        <taxon>Dikarya</taxon>
        <taxon>Ascomycota</taxon>
        <taxon>Pezizomycotina</taxon>
        <taxon>Sordariomycetes</taxon>
        <taxon>Hypocreomycetidae</taxon>
        <taxon>Glomerellales</taxon>
        <taxon>Glomerellaceae</taxon>
        <taxon>Colletotrichum</taxon>
        <taxon>Colletotrichum graminicola species complex</taxon>
    </lineage>
</organism>
<dbReference type="EMBL" id="MU842839">
    <property type="protein sequence ID" value="KAK2031498.1"/>
    <property type="molecule type" value="Genomic_DNA"/>
</dbReference>
<reference evidence="2" key="1">
    <citation type="submission" date="2021-06" db="EMBL/GenBank/DDBJ databases">
        <title>Comparative genomics, transcriptomics and evolutionary studies reveal genomic signatures of adaptation to plant cell wall in hemibiotrophic fungi.</title>
        <authorList>
            <consortium name="DOE Joint Genome Institute"/>
            <person name="Baroncelli R."/>
            <person name="Diaz J.F."/>
            <person name="Benocci T."/>
            <person name="Peng M."/>
            <person name="Battaglia E."/>
            <person name="Haridas S."/>
            <person name="Andreopoulos W."/>
            <person name="Labutti K."/>
            <person name="Pangilinan J."/>
            <person name="Floch G.L."/>
            <person name="Makela M.R."/>
            <person name="Henrissat B."/>
            <person name="Grigoriev I.V."/>
            <person name="Crouch J.A."/>
            <person name="De Vries R.P."/>
            <person name="Sukno S.A."/>
            <person name="Thon M.R."/>
        </authorList>
    </citation>
    <scope>NUCLEOTIDE SEQUENCE</scope>
    <source>
        <strain evidence="2">MAFF235873</strain>
    </source>
</reference>
<proteinExistence type="predicted"/>
<sequence>MSCKRPSISELNRFCAVLHLPTEGVHAGAHFVYSLNKNDDYEKASDGSNTAPYGGLSVWVAAAGSATNIFFCIIAGPLFDLHGALVVYPAAFLYVLALMVLSLCSEYWRFMLVQGILISLAQGFL</sequence>
<keyword evidence="3" id="KW-1185">Reference proteome</keyword>
<keyword evidence="1" id="KW-0472">Membrane</keyword>
<keyword evidence="1" id="KW-1133">Transmembrane helix</keyword>
<gene>
    <name evidence="2" type="ORF">LX32DRAFT_650639</name>
</gene>
<dbReference type="AlphaFoldDB" id="A0AAD9M7J6"/>
<evidence type="ECO:0000313" key="3">
    <source>
        <dbReference type="Proteomes" id="UP001232148"/>
    </source>
</evidence>
<evidence type="ECO:0000256" key="1">
    <source>
        <dbReference type="SAM" id="Phobius"/>
    </source>
</evidence>